<dbReference type="Pfam" id="PF00561">
    <property type="entry name" value="Abhydrolase_1"/>
    <property type="match status" value="1"/>
</dbReference>
<dbReference type="InterPro" id="IPR049492">
    <property type="entry name" value="BD-FAE-like_dom"/>
</dbReference>
<evidence type="ECO:0000256" key="2">
    <source>
        <dbReference type="ARBA" id="ARBA00022801"/>
    </source>
</evidence>
<dbReference type="GO" id="GO:0006508">
    <property type="term" value="P:proteolysis"/>
    <property type="evidence" value="ECO:0007669"/>
    <property type="project" value="InterPro"/>
</dbReference>
<gene>
    <name evidence="5" type="ORF">GTQ34_14190</name>
</gene>
<accession>A0A964WYX4</accession>
<dbReference type="AlphaFoldDB" id="A0A964WYX4"/>
<keyword evidence="6" id="KW-1185">Reference proteome</keyword>
<dbReference type="PANTHER" id="PTHR48081:SF33">
    <property type="entry name" value="KYNURENINE FORMAMIDASE"/>
    <property type="match status" value="1"/>
</dbReference>
<dbReference type="Pfam" id="PF20434">
    <property type="entry name" value="BD-FAE"/>
    <property type="match status" value="1"/>
</dbReference>
<evidence type="ECO:0000256" key="1">
    <source>
        <dbReference type="ARBA" id="ARBA00010088"/>
    </source>
</evidence>
<keyword evidence="2 5" id="KW-0378">Hydrolase</keyword>
<evidence type="ECO:0000313" key="6">
    <source>
        <dbReference type="Proteomes" id="UP000667650"/>
    </source>
</evidence>
<organism evidence="5 6">
    <name type="scientific">Flagellimonas ochracea</name>
    <dbReference type="NCBI Taxonomy" id="2696472"/>
    <lineage>
        <taxon>Bacteria</taxon>
        <taxon>Pseudomonadati</taxon>
        <taxon>Bacteroidota</taxon>
        <taxon>Flavobacteriia</taxon>
        <taxon>Flavobacteriales</taxon>
        <taxon>Flavobacteriaceae</taxon>
        <taxon>Flagellimonas</taxon>
    </lineage>
</organism>
<name>A0A964WYX4_9FLAO</name>
<dbReference type="Gene3D" id="3.40.50.1820">
    <property type="entry name" value="alpha/beta hydrolase"/>
    <property type="match status" value="2"/>
</dbReference>
<proteinExistence type="inferred from homology"/>
<reference evidence="5" key="1">
    <citation type="submission" date="2020-01" db="EMBL/GenBank/DDBJ databases">
        <title>Muricauda ochracea sp. nov., isolated from a tidal flat of Garorim bay in Korea.</title>
        <authorList>
            <person name="Kim D."/>
            <person name="Yoo Y."/>
            <person name="Kim J.-J."/>
        </authorList>
    </citation>
    <scope>NUCLEOTIDE SEQUENCE</scope>
    <source>
        <strain evidence="5">JGD-17</strain>
    </source>
</reference>
<evidence type="ECO:0000259" key="4">
    <source>
        <dbReference type="Pfam" id="PF20434"/>
    </source>
</evidence>
<dbReference type="PRINTS" id="PR00793">
    <property type="entry name" value="PROAMNOPTASE"/>
</dbReference>
<dbReference type="PANTHER" id="PTHR48081">
    <property type="entry name" value="AB HYDROLASE SUPERFAMILY PROTEIN C4A8.06C"/>
    <property type="match status" value="1"/>
</dbReference>
<dbReference type="GO" id="GO:0008233">
    <property type="term" value="F:peptidase activity"/>
    <property type="evidence" value="ECO:0007669"/>
    <property type="project" value="InterPro"/>
</dbReference>
<dbReference type="InterPro" id="IPR029058">
    <property type="entry name" value="AB_hydrolase_fold"/>
</dbReference>
<protein>
    <submittedName>
        <fullName evidence="5">Alpha/beta fold hydrolase</fullName>
    </submittedName>
</protein>
<dbReference type="InterPro" id="IPR050300">
    <property type="entry name" value="GDXG_lipolytic_enzyme"/>
</dbReference>
<feature type="domain" description="AB hydrolase-1" evidence="3">
    <location>
        <begin position="300"/>
        <end position="543"/>
    </location>
</feature>
<feature type="domain" description="BD-FAE-like" evidence="4">
    <location>
        <begin position="27"/>
        <end position="217"/>
    </location>
</feature>
<dbReference type="EMBL" id="JAAABI010000006">
    <property type="protein sequence ID" value="NAY93069.1"/>
    <property type="molecule type" value="Genomic_DNA"/>
</dbReference>
<dbReference type="RefSeq" id="WP_166524482.1">
    <property type="nucleotide sequence ID" value="NZ_JAAABI010000006.1"/>
</dbReference>
<comment type="caution">
    <text evidence="5">The sequence shown here is derived from an EMBL/GenBank/DDBJ whole genome shotgun (WGS) entry which is preliminary data.</text>
</comment>
<dbReference type="PRINTS" id="PR00111">
    <property type="entry name" value="ABHYDROLASE"/>
</dbReference>
<dbReference type="Proteomes" id="UP000667650">
    <property type="component" value="Unassembled WGS sequence"/>
</dbReference>
<sequence length="559" mass="63629">MQVENIREHHDLVYYEGKDADSVKHKLNLFLPEDVENPPILIWIHGGAWAFGGRKFETDLARAFASDGIAVAAISYRLSPGTWKNPKFDEGVQHPEHIKDVARAFSWVYKNAKSFDYDQNSIFVSGYSAGGHLSALLAMDPSYLSEVRRSVREIKGAIPIAGAYDIAAYHESHLRYNGRDMAEKHVQAVFGNTPKQFKNASPTFYIENQWIPMLVISEKDTYGYTQLLEHAASQANYKTMDFYHAKDMNHGQLLRDLAKPKNSKYRSLIVDYIQKNQADYSYLEMKDINLAYKIFGQGEPLFILNGGPGFSSHNFVSLAQKFSKNHLVVLFDQRGTGFSKLAEPNEDNVTMSAMVEDMEAIRRHLGLREITLFGQSFGGIYAMSYAAKYPEHVKGMILSHSGGMNMDFLNTVDKRLTSNLEETDRIALAELDEVQNPDLRSMKQSKALAGGYLFYKKNKDKVFRGLAFNSRYHPRINQLLWADLRETNYDVVDTMKQFTKPVLIIHGENDIVDPKHAVFMHAIFPNSTFELLKNCAHYGWLDAPGEYFKAIDDFFKKNG</sequence>
<comment type="similarity">
    <text evidence="1">Belongs to the peptidase S33 family.</text>
</comment>
<evidence type="ECO:0000313" key="5">
    <source>
        <dbReference type="EMBL" id="NAY93069.1"/>
    </source>
</evidence>
<dbReference type="SUPFAM" id="SSF53474">
    <property type="entry name" value="alpha/beta-Hydrolases"/>
    <property type="match status" value="2"/>
</dbReference>
<dbReference type="InterPro" id="IPR002410">
    <property type="entry name" value="Peptidase_S33"/>
</dbReference>
<dbReference type="InterPro" id="IPR000073">
    <property type="entry name" value="AB_hydrolase_1"/>
</dbReference>
<evidence type="ECO:0000259" key="3">
    <source>
        <dbReference type="Pfam" id="PF00561"/>
    </source>
</evidence>